<dbReference type="EMBL" id="BPUR01000037">
    <property type="protein sequence ID" value="GJH22236.1"/>
    <property type="molecule type" value="Genomic_DNA"/>
</dbReference>
<protein>
    <submittedName>
        <fullName evidence="1">Uncharacterized protein</fullName>
    </submittedName>
</protein>
<evidence type="ECO:0000313" key="2">
    <source>
        <dbReference type="Proteomes" id="UP001055013"/>
    </source>
</evidence>
<evidence type="ECO:0000313" key="1">
    <source>
        <dbReference type="EMBL" id="GJH22236.1"/>
    </source>
</evidence>
<proteinExistence type="predicted"/>
<sequence>MALTDGDGFTLARIARALAVSRGSLPQARAYAEAQHGAMSLAARVLQRDVLDTGALGDNVDASVASQAFIALAKRSSLIEIINSVSPFARVPFITPFLIENSGALAFWVKEGEAIRTTSAAFGTMRLDALKEATIIVVTNEMLRLTGPAGDAALNRTLQRAANSTEAQAFIDPTNAGKDGESPASITYDVTPVESSGNTPPAIAADVTALIDAFTGDLSAAVWLINPSLAVTFAMLGNAIGAANIGAGQVGYFAGLPAIVHNAVPAGTLVLIDPSSIAMTERIFIVDASTEASIEVTNDDDETTTLRSLWQENLSSLRMREYVNWAATPGAVALITGLYSPVTPPANGKSTGAKA</sequence>
<accession>A0ACB5R4C2</accession>
<name>A0ACB5R4C2_9BURK</name>
<keyword evidence="2" id="KW-1185">Reference proteome</keyword>
<gene>
    <name evidence="1" type="ORF">CBA19CS22_36860</name>
</gene>
<organism evidence="1 2">
    <name type="scientific">Caballeronia novacaledonica</name>
    <dbReference type="NCBI Taxonomy" id="1544861"/>
    <lineage>
        <taxon>Bacteria</taxon>
        <taxon>Pseudomonadati</taxon>
        <taxon>Pseudomonadota</taxon>
        <taxon>Betaproteobacteria</taxon>
        <taxon>Burkholderiales</taxon>
        <taxon>Burkholderiaceae</taxon>
        <taxon>Caballeronia</taxon>
    </lineage>
</organism>
<dbReference type="Proteomes" id="UP001055013">
    <property type="component" value="Unassembled WGS sequence"/>
</dbReference>
<comment type="caution">
    <text evidence="1">The sequence shown here is derived from an EMBL/GenBank/DDBJ whole genome shotgun (WGS) entry which is preliminary data.</text>
</comment>
<reference evidence="1" key="1">
    <citation type="submission" date="2021-09" db="EMBL/GenBank/DDBJ databases">
        <title>Isolation and characterization of 3-chlorobenzoate degrading bacteria from soils in Shizuoka.</title>
        <authorList>
            <person name="Ifat A."/>
            <person name="Ogawa N."/>
            <person name="Kimbara K."/>
            <person name="Moriuchi R."/>
            <person name="Dohra H."/>
            <person name="Shintani M."/>
        </authorList>
    </citation>
    <scope>NUCLEOTIDE SEQUENCE</scope>
    <source>
        <strain evidence="1">19CS2-2</strain>
    </source>
</reference>